<name>A0A7C4HZL4_CALS0</name>
<dbReference type="EMBL" id="DTAD01000083">
    <property type="protein sequence ID" value="HGN90983.1"/>
    <property type="molecule type" value="Genomic_DNA"/>
</dbReference>
<gene>
    <name evidence="1" type="ORF">ENT82_07685</name>
</gene>
<comment type="caution">
    <text evidence="1">The sequence shown here is derived from an EMBL/GenBank/DDBJ whole genome shotgun (WGS) entry which is preliminary data.</text>
</comment>
<reference evidence="1" key="1">
    <citation type="journal article" date="2020" name="mSystems">
        <title>Genome- and Community-Level Interaction Insights into Carbon Utilization and Element Cycling Functions of Hydrothermarchaeota in Hydrothermal Sediment.</title>
        <authorList>
            <person name="Zhou Z."/>
            <person name="Liu Y."/>
            <person name="Xu W."/>
            <person name="Pan J."/>
            <person name="Luo Z.H."/>
            <person name="Li M."/>
        </authorList>
    </citation>
    <scope>NUCLEOTIDE SEQUENCE [LARGE SCALE GENOMIC DNA]</scope>
    <source>
        <strain evidence="1">SpSt-613</strain>
    </source>
</reference>
<sequence>MRIFADVHRKKDDSGYRITYTTDGEVFKHVDSPMDIPAQAGDEVFVDTIPIIHTNAFIELLRKGVEVYYLRRLSLIEKMRQRLGIPKSAKNDVKILMNIEEKWFKRGDEDFLAMRQLISSFRRLERDKQRLENQSKDVPDVTKDSFRRFIDYVEEEKLIIAKPVTEEAERRFPFFKTIAEELGITGENHLLAREALAELLTYVDFNLSFTRIRRYLGLYPRHGERYNHDARKALERLTRGLITGAITAKHLVDIAKTIWLTYIRETQRLAGIPAQQQG</sequence>
<accession>A0A7C4HZL4</accession>
<dbReference type="AlphaFoldDB" id="A0A7C4HZL4"/>
<evidence type="ECO:0000313" key="1">
    <source>
        <dbReference type="EMBL" id="HGN90983.1"/>
    </source>
</evidence>
<organism evidence="1">
    <name type="scientific">Caldiarchaeum subterraneum</name>
    <dbReference type="NCBI Taxonomy" id="311458"/>
    <lineage>
        <taxon>Archaea</taxon>
        <taxon>Nitrososphaerota</taxon>
        <taxon>Candidatus Caldarchaeales</taxon>
        <taxon>Candidatus Caldarchaeaceae</taxon>
        <taxon>Candidatus Caldarchaeum</taxon>
    </lineage>
</organism>
<protein>
    <submittedName>
        <fullName evidence="1">Uncharacterized protein</fullName>
    </submittedName>
</protein>
<proteinExistence type="predicted"/>